<evidence type="ECO:0000256" key="1">
    <source>
        <dbReference type="ARBA" id="ARBA00004123"/>
    </source>
</evidence>
<evidence type="ECO:0000259" key="7">
    <source>
        <dbReference type="PROSITE" id="PS51005"/>
    </source>
</evidence>
<dbReference type="Proteomes" id="UP001457282">
    <property type="component" value="Unassembled WGS sequence"/>
</dbReference>
<keyword evidence="9" id="KW-1185">Reference proteome</keyword>
<dbReference type="InterPro" id="IPR036093">
    <property type="entry name" value="NAC_dom_sf"/>
</dbReference>
<feature type="region of interest" description="Disordered" evidence="6">
    <location>
        <begin position="416"/>
        <end position="442"/>
    </location>
</feature>
<name>A0AAW1VUH8_RUBAR</name>
<dbReference type="AlphaFoldDB" id="A0AAW1VUH8"/>
<evidence type="ECO:0000313" key="9">
    <source>
        <dbReference type="Proteomes" id="UP001457282"/>
    </source>
</evidence>
<evidence type="ECO:0000256" key="2">
    <source>
        <dbReference type="ARBA" id="ARBA00023015"/>
    </source>
</evidence>
<dbReference type="Gene3D" id="2.170.150.80">
    <property type="entry name" value="NAC domain"/>
    <property type="match status" value="1"/>
</dbReference>
<proteinExistence type="predicted"/>
<dbReference type="EMBL" id="JBEDUW010000007">
    <property type="protein sequence ID" value="KAK9910060.1"/>
    <property type="molecule type" value="Genomic_DNA"/>
</dbReference>
<dbReference type="GO" id="GO:0003677">
    <property type="term" value="F:DNA binding"/>
    <property type="evidence" value="ECO:0007669"/>
    <property type="project" value="UniProtKB-KW"/>
</dbReference>
<dbReference type="SUPFAM" id="SSF101941">
    <property type="entry name" value="NAC domain"/>
    <property type="match status" value="1"/>
</dbReference>
<keyword evidence="4" id="KW-0804">Transcription</keyword>
<dbReference type="Pfam" id="PF02365">
    <property type="entry name" value="NAM"/>
    <property type="match status" value="1"/>
</dbReference>
<reference evidence="8 9" key="1">
    <citation type="journal article" date="2023" name="G3 (Bethesda)">
        <title>A chromosome-length genome assembly and annotation of blackberry (Rubus argutus, cv. 'Hillquist').</title>
        <authorList>
            <person name="Bruna T."/>
            <person name="Aryal R."/>
            <person name="Dudchenko O."/>
            <person name="Sargent D.J."/>
            <person name="Mead D."/>
            <person name="Buti M."/>
            <person name="Cavallini A."/>
            <person name="Hytonen T."/>
            <person name="Andres J."/>
            <person name="Pham M."/>
            <person name="Weisz D."/>
            <person name="Mascagni F."/>
            <person name="Usai G."/>
            <person name="Natali L."/>
            <person name="Bassil N."/>
            <person name="Fernandez G.E."/>
            <person name="Lomsadze A."/>
            <person name="Armour M."/>
            <person name="Olukolu B."/>
            <person name="Poorten T."/>
            <person name="Britton C."/>
            <person name="Davik J."/>
            <person name="Ashrafi H."/>
            <person name="Aiden E.L."/>
            <person name="Borodovsky M."/>
            <person name="Worthington M."/>
        </authorList>
    </citation>
    <scope>NUCLEOTIDE SEQUENCE [LARGE SCALE GENOMIC DNA]</scope>
    <source>
        <strain evidence="8">PI 553951</strain>
    </source>
</reference>
<keyword evidence="5" id="KW-0539">Nucleus</keyword>
<dbReference type="GO" id="GO:0005634">
    <property type="term" value="C:nucleus"/>
    <property type="evidence" value="ECO:0007669"/>
    <property type="project" value="UniProtKB-SubCell"/>
</dbReference>
<accession>A0AAW1VUH8</accession>
<keyword evidence="2" id="KW-0805">Transcription regulation</keyword>
<gene>
    <name evidence="8" type="ORF">M0R45_034035</name>
</gene>
<organism evidence="8 9">
    <name type="scientific">Rubus argutus</name>
    <name type="common">Southern blackberry</name>
    <dbReference type="NCBI Taxonomy" id="59490"/>
    <lineage>
        <taxon>Eukaryota</taxon>
        <taxon>Viridiplantae</taxon>
        <taxon>Streptophyta</taxon>
        <taxon>Embryophyta</taxon>
        <taxon>Tracheophyta</taxon>
        <taxon>Spermatophyta</taxon>
        <taxon>Magnoliopsida</taxon>
        <taxon>eudicotyledons</taxon>
        <taxon>Gunneridae</taxon>
        <taxon>Pentapetalae</taxon>
        <taxon>rosids</taxon>
        <taxon>fabids</taxon>
        <taxon>Rosales</taxon>
        <taxon>Rosaceae</taxon>
        <taxon>Rosoideae</taxon>
        <taxon>Rosoideae incertae sedis</taxon>
        <taxon>Rubus</taxon>
    </lineage>
</organism>
<evidence type="ECO:0000256" key="5">
    <source>
        <dbReference type="ARBA" id="ARBA00023242"/>
    </source>
</evidence>
<dbReference type="PANTHER" id="PTHR31989">
    <property type="entry name" value="NAC DOMAIN-CONTAINING PROTEIN 82-RELATED"/>
    <property type="match status" value="1"/>
</dbReference>
<comment type="caution">
    <text evidence="8">The sequence shown here is derived from an EMBL/GenBank/DDBJ whole genome shotgun (WGS) entry which is preliminary data.</text>
</comment>
<keyword evidence="3" id="KW-0238">DNA-binding</keyword>
<comment type="subcellular location">
    <subcellularLocation>
        <location evidence="1">Nucleus</location>
    </subcellularLocation>
</comment>
<feature type="compositionally biased region" description="Low complexity" evidence="6">
    <location>
        <begin position="425"/>
        <end position="439"/>
    </location>
</feature>
<dbReference type="PROSITE" id="PS51005">
    <property type="entry name" value="NAC"/>
    <property type="match status" value="1"/>
</dbReference>
<evidence type="ECO:0000256" key="4">
    <source>
        <dbReference type="ARBA" id="ARBA00023163"/>
    </source>
</evidence>
<evidence type="ECO:0000256" key="3">
    <source>
        <dbReference type="ARBA" id="ARBA00023125"/>
    </source>
</evidence>
<sequence>MNRSPNTIPKGVRFKPSDEELLSDYLEKKNQGKDSQITIIPEIHVLKHNPEELPALVFEMGKFGEREWFTMADNPRDMRWHFFSPRDYMSRNSTRSKRKTQQGYWSITSADRRIMSEGSQAEIGRKRIMTFYLHGKPKAQYRTNWILHEFYLTEAHSDPPKQKGNFVLYRLKYKSGQKKDKSDHDPDSGSCSMASNVENQGDFALCHLRNKSDEFDHAPICDQAQAEPASGSCSMASNVENQAAANAEDKLAFTELLDALQIPNVNGCLTGSSYCVKGQSDSYNSFHSFTIEELFDDHEPVNLGNVSHGTIVHDDECRKRNYPFENNDPSLTKKNNISTKDYDEQVNNTSSNSENQAAQWIPEGHSTQPGANLELGIDSFQPQGYDSAPSSIYGGPGDFSDYNYLIGLDELLSSLEDTDSSPAKSSDSIIDGGSGVSSDRNTEVVHGSVKVYSALAIGAEQHSNVNELP</sequence>
<feature type="domain" description="NAC" evidence="7">
    <location>
        <begin position="8"/>
        <end position="174"/>
    </location>
</feature>
<evidence type="ECO:0000313" key="8">
    <source>
        <dbReference type="EMBL" id="KAK9910060.1"/>
    </source>
</evidence>
<dbReference type="InterPro" id="IPR003441">
    <property type="entry name" value="NAC-dom"/>
</dbReference>
<protein>
    <recommendedName>
        <fullName evidence="7">NAC domain-containing protein</fullName>
    </recommendedName>
</protein>
<evidence type="ECO:0000256" key="6">
    <source>
        <dbReference type="SAM" id="MobiDB-lite"/>
    </source>
</evidence>
<dbReference type="GO" id="GO:0006355">
    <property type="term" value="P:regulation of DNA-templated transcription"/>
    <property type="evidence" value="ECO:0007669"/>
    <property type="project" value="InterPro"/>
</dbReference>